<protein>
    <submittedName>
        <fullName evidence="1">Uncharacterized protein</fullName>
    </submittedName>
</protein>
<comment type="caution">
    <text evidence="1">The sequence shown here is derived from an EMBL/GenBank/DDBJ whole genome shotgun (WGS) entry which is preliminary data.</text>
</comment>
<organism evidence="1 2">
    <name type="scientific">Rhizophagus irregularis</name>
    <dbReference type="NCBI Taxonomy" id="588596"/>
    <lineage>
        <taxon>Eukaryota</taxon>
        <taxon>Fungi</taxon>
        <taxon>Fungi incertae sedis</taxon>
        <taxon>Mucoromycota</taxon>
        <taxon>Glomeromycotina</taxon>
        <taxon>Glomeromycetes</taxon>
        <taxon>Glomerales</taxon>
        <taxon>Glomeraceae</taxon>
        <taxon>Rhizophagus</taxon>
    </lineage>
</organism>
<gene>
    <name evidence="1" type="ORF">RhiirA1_469748</name>
</gene>
<dbReference type="Proteomes" id="UP000232688">
    <property type="component" value="Unassembled WGS sequence"/>
</dbReference>
<sequence length="138" mass="16004">MYNLRTNKLEIVFYQRAESAAITFGLKNLAITISKYNSLLAYLIFINNNESLFIIAQEKENLIPLIIVWDLFGYMDNSIRILNDTTRLFSSENYKLVRSYKNIIFVSSDGSVTSVLEHTLIKDMFIPAIKLKKRLDIL</sequence>
<name>A0A2N0R7G5_9GLOM</name>
<reference evidence="1 2" key="2">
    <citation type="submission" date="2017-10" db="EMBL/GenBank/DDBJ databases">
        <title>Genome analyses suggest a sexual origin of heterokaryosis in a supposedly ancient asexual fungus.</title>
        <authorList>
            <person name="Corradi N."/>
            <person name="Sedzielewska K."/>
            <person name="Noel J."/>
            <person name="Charron P."/>
            <person name="Farinelli L."/>
            <person name="Marton T."/>
            <person name="Kruger M."/>
            <person name="Pelin A."/>
            <person name="Brachmann A."/>
            <person name="Corradi N."/>
        </authorList>
    </citation>
    <scope>NUCLEOTIDE SEQUENCE [LARGE SCALE GENOMIC DNA]</scope>
    <source>
        <strain evidence="1 2">A1</strain>
    </source>
</reference>
<evidence type="ECO:0000313" key="2">
    <source>
        <dbReference type="Proteomes" id="UP000232688"/>
    </source>
</evidence>
<dbReference type="VEuPathDB" id="FungiDB:RhiirA1_469748"/>
<reference evidence="1 2" key="1">
    <citation type="submission" date="2017-10" db="EMBL/GenBank/DDBJ databases">
        <title>Extensive intraspecific genome diversity in a model arbuscular mycorrhizal fungus.</title>
        <authorList>
            <person name="Chen E.C.H."/>
            <person name="Morin E."/>
            <person name="Baudet D."/>
            <person name="Noel J."/>
            <person name="Ndikumana S."/>
            <person name="Charron P."/>
            <person name="St-Onge C."/>
            <person name="Giorgi J."/>
            <person name="Grigoriev I.V."/>
            <person name="Roux C."/>
            <person name="Martin F.M."/>
            <person name="Corradi N."/>
        </authorList>
    </citation>
    <scope>NUCLEOTIDE SEQUENCE [LARGE SCALE GENOMIC DNA]</scope>
    <source>
        <strain evidence="1 2">A1</strain>
    </source>
</reference>
<dbReference type="AlphaFoldDB" id="A0A2N0R7G5"/>
<dbReference type="EMBL" id="LLXH01001375">
    <property type="protein sequence ID" value="PKC59239.1"/>
    <property type="molecule type" value="Genomic_DNA"/>
</dbReference>
<accession>A0A2N0R7G5</accession>
<proteinExistence type="predicted"/>
<dbReference type="VEuPathDB" id="FungiDB:RhiirFUN_023737"/>
<evidence type="ECO:0000313" key="1">
    <source>
        <dbReference type="EMBL" id="PKC59239.1"/>
    </source>
</evidence>